<dbReference type="Proteomes" id="UP000297053">
    <property type="component" value="Chromosome"/>
</dbReference>
<gene>
    <name evidence="2" type="ORF">E5139_06695</name>
</gene>
<reference evidence="2 3" key="2">
    <citation type="submission" date="2019-04" db="EMBL/GenBank/DDBJ databases">
        <authorList>
            <person name="Yang S."/>
            <person name="Wei W."/>
        </authorList>
    </citation>
    <scope>NUCLEOTIDE SEQUENCE [LARGE SCALE GENOMIC DNA]</scope>
    <source>
        <strain evidence="3">ZP60</strain>
    </source>
</reference>
<reference evidence="2 3" key="1">
    <citation type="submission" date="2019-04" db="EMBL/GenBank/DDBJ databases">
        <title>Complete genome sequence of Arthrobacter sp. ZXY-2 associated with effective atrazine degradation and salt adaptation.</title>
        <authorList>
            <person name="Zhao X."/>
        </authorList>
    </citation>
    <scope>NUCLEOTIDE SEQUENCE [LARGE SCALE GENOMIC DNA]</scope>
    <source>
        <strain evidence="3">ZP60</strain>
    </source>
</reference>
<dbReference type="KEGG" id="halz:E5139_06695"/>
<dbReference type="AlphaFoldDB" id="A0A4D6KDN3"/>
<dbReference type="GeneID" id="42178609"/>
<evidence type="ECO:0000313" key="3">
    <source>
        <dbReference type="Proteomes" id="UP000297053"/>
    </source>
</evidence>
<dbReference type="InterPro" id="IPR036527">
    <property type="entry name" value="SCP2_sterol-bd_dom_sf"/>
</dbReference>
<accession>A0A4D6KDN3</accession>
<dbReference type="Gene3D" id="3.30.1050.10">
    <property type="entry name" value="SCP2 sterol-binding domain"/>
    <property type="match status" value="1"/>
</dbReference>
<proteinExistence type="predicted"/>
<feature type="domain" description="SCP2" evidence="1">
    <location>
        <begin position="24"/>
        <end position="118"/>
    </location>
</feature>
<sequence>MSTTLPEEADEWVAEWHGALADRPAFAEAAADFAATFRFEITPDDAYDGDPIVVRLVVDDGACPVAELATEFDYDFALRGPYEAWKAMLRGELDAAEAVMDGPFRVEGNTIELLQHQEAVAELVRAARDVDTTFAH</sequence>
<evidence type="ECO:0000313" key="2">
    <source>
        <dbReference type="EMBL" id="QCD65335.1"/>
    </source>
</evidence>
<dbReference type="InterPro" id="IPR003033">
    <property type="entry name" value="SCP2_sterol-bd_dom"/>
</dbReference>
<name>A0A4D6KDN3_9EURY</name>
<organism evidence="2 3">
    <name type="scientific">Halomicrobium mukohataei</name>
    <dbReference type="NCBI Taxonomy" id="57705"/>
    <lineage>
        <taxon>Archaea</taxon>
        <taxon>Methanobacteriati</taxon>
        <taxon>Methanobacteriota</taxon>
        <taxon>Stenosarchaea group</taxon>
        <taxon>Halobacteria</taxon>
        <taxon>Halobacteriales</taxon>
        <taxon>Haloarculaceae</taxon>
        <taxon>Halomicrobium</taxon>
    </lineage>
</organism>
<dbReference type="OMA" id="DPDKEDW"/>
<evidence type="ECO:0000259" key="1">
    <source>
        <dbReference type="Pfam" id="PF02036"/>
    </source>
</evidence>
<protein>
    <submittedName>
        <fullName evidence="2">Sterol carrier protein</fullName>
    </submittedName>
</protein>
<dbReference type="RefSeq" id="WP_015761682.1">
    <property type="nucleotide sequence ID" value="NZ_CP039375.1"/>
</dbReference>
<dbReference type="Pfam" id="PF02036">
    <property type="entry name" value="SCP2"/>
    <property type="match status" value="1"/>
</dbReference>
<dbReference type="EMBL" id="CP039375">
    <property type="protein sequence ID" value="QCD65335.1"/>
    <property type="molecule type" value="Genomic_DNA"/>
</dbReference>
<dbReference type="SUPFAM" id="SSF55718">
    <property type="entry name" value="SCP-like"/>
    <property type="match status" value="1"/>
</dbReference>